<dbReference type="EMBL" id="BMIW01000004">
    <property type="protein sequence ID" value="GGF88929.1"/>
    <property type="molecule type" value="Genomic_DNA"/>
</dbReference>
<reference evidence="3" key="1">
    <citation type="journal article" date="2019" name="Int. J. Syst. Evol. Microbiol.">
        <title>The Global Catalogue of Microorganisms (GCM) 10K type strain sequencing project: providing services to taxonomists for standard genome sequencing and annotation.</title>
        <authorList>
            <consortium name="The Broad Institute Genomics Platform"/>
            <consortium name="The Broad Institute Genome Sequencing Center for Infectious Disease"/>
            <person name="Wu L."/>
            <person name="Ma J."/>
        </authorList>
    </citation>
    <scope>NUCLEOTIDE SEQUENCE [LARGE SCALE GENOMIC DNA]</scope>
    <source>
        <strain evidence="3">CGMCC 1.15420</strain>
    </source>
</reference>
<keyword evidence="1" id="KW-0720">Serine protease</keyword>
<evidence type="ECO:0008006" key="4">
    <source>
        <dbReference type="Google" id="ProtNLM"/>
    </source>
</evidence>
<evidence type="ECO:0000313" key="3">
    <source>
        <dbReference type="Proteomes" id="UP000608420"/>
    </source>
</evidence>
<keyword evidence="1" id="KW-0378">Hydrolase</keyword>
<dbReference type="SUPFAM" id="SSF50494">
    <property type="entry name" value="Trypsin-like serine proteases"/>
    <property type="match status" value="1"/>
</dbReference>
<keyword evidence="1" id="KW-0645">Protease</keyword>
<dbReference type="RefSeq" id="WP_120463217.1">
    <property type="nucleotide sequence ID" value="NZ_BMIW01000004.1"/>
</dbReference>
<evidence type="ECO:0000313" key="2">
    <source>
        <dbReference type="EMBL" id="GGF88929.1"/>
    </source>
</evidence>
<proteinExistence type="predicted"/>
<keyword evidence="3" id="KW-1185">Reference proteome</keyword>
<dbReference type="Proteomes" id="UP000608420">
    <property type="component" value="Unassembled WGS sequence"/>
</dbReference>
<evidence type="ECO:0000256" key="1">
    <source>
        <dbReference type="ARBA" id="ARBA00022825"/>
    </source>
</evidence>
<protein>
    <recommendedName>
        <fullName evidence="4">Peptidase S1 domain-containing protein</fullName>
    </recommendedName>
</protein>
<dbReference type="InterPro" id="IPR009003">
    <property type="entry name" value="Peptidase_S1_PA"/>
</dbReference>
<comment type="caution">
    <text evidence="2">The sequence shown here is derived from an EMBL/GenBank/DDBJ whole genome shotgun (WGS) entry which is preliminary data.</text>
</comment>
<organism evidence="2 3">
    <name type="scientific">Paenibacillus aceti</name>
    <dbReference type="NCBI Taxonomy" id="1820010"/>
    <lineage>
        <taxon>Bacteria</taxon>
        <taxon>Bacillati</taxon>
        <taxon>Bacillota</taxon>
        <taxon>Bacilli</taxon>
        <taxon>Bacillales</taxon>
        <taxon>Paenibacillaceae</taxon>
        <taxon>Paenibacillus</taxon>
    </lineage>
</organism>
<sequence length="257" mass="29300">MEKIIEQAELLQKTVECKEWSGPILTRVFNKTGVPGFELGSLGSAGFLKYQDRYFLVTASHVLSLVSEEERLTDVVIPYQYGIETKYLTLIKHVDDKESDIAVIEIDPQSARLMEQENRKCFLDHTLIDEDPLGYFDKISDVVFLHGITGEETNINYEDFIVEMETTPYTTFIERVDDASKRIVLLAGTDGINEFGQHGHKLPTFNGMSGSFAYSYRRDTETPFRLLGILSNGNKEAGFLWVIPFNEVAELIEKEFF</sequence>
<gene>
    <name evidence="2" type="ORF">GCM10010913_07970</name>
</gene>
<accession>A0ABQ1VRM6</accession>
<name>A0ABQ1VRM6_9BACL</name>